<dbReference type="AlphaFoldDB" id="A0AAD8ML15"/>
<name>A0AAD8ML15_9APIA</name>
<sequence>MCISSTKSTSSQTFHISSQNPRRSKRNKIQIYGLNRKKGTEEKMGKELEVKNLKLYMENISISEENEKLRKKASLLQQENLYLMSEFQKRLIPSPIASPPPFLKLLVINNINEQID</sequence>
<reference evidence="2" key="1">
    <citation type="submission" date="2023-02" db="EMBL/GenBank/DDBJ databases">
        <title>Genome of toxic invasive species Heracleum sosnowskyi carries increased number of genes despite the absence of recent whole-genome duplications.</title>
        <authorList>
            <person name="Schelkunov M."/>
            <person name="Shtratnikova V."/>
            <person name="Makarenko M."/>
            <person name="Klepikova A."/>
            <person name="Omelchenko D."/>
            <person name="Novikova G."/>
            <person name="Obukhova E."/>
            <person name="Bogdanov V."/>
            <person name="Penin A."/>
            <person name="Logacheva M."/>
        </authorList>
    </citation>
    <scope>NUCLEOTIDE SEQUENCE</scope>
    <source>
        <strain evidence="2">Hsosn_3</strain>
        <tissue evidence="2">Leaf</tissue>
    </source>
</reference>
<keyword evidence="3" id="KW-1185">Reference proteome</keyword>
<evidence type="ECO:0000313" key="2">
    <source>
        <dbReference type="EMBL" id="KAK1376429.1"/>
    </source>
</evidence>
<comment type="caution">
    <text evidence="2">The sequence shown here is derived from an EMBL/GenBank/DDBJ whole genome shotgun (WGS) entry which is preliminary data.</text>
</comment>
<gene>
    <name evidence="2" type="ORF">POM88_032622</name>
</gene>
<dbReference type="EMBL" id="JAUIZM010000007">
    <property type="protein sequence ID" value="KAK1376429.1"/>
    <property type="molecule type" value="Genomic_DNA"/>
</dbReference>
<organism evidence="2 3">
    <name type="scientific">Heracleum sosnowskyi</name>
    <dbReference type="NCBI Taxonomy" id="360622"/>
    <lineage>
        <taxon>Eukaryota</taxon>
        <taxon>Viridiplantae</taxon>
        <taxon>Streptophyta</taxon>
        <taxon>Embryophyta</taxon>
        <taxon>Tracheophyta</taxon>
        <taxon>Spermatophyta</taxon>
        <taxon>Magnoliopsida</taxon>
        <taxon>eudicotyledons</taxon>
        <taxon>Gunneridae</taxon>
        <taxon>Pentapetalae</taxon>
        <taxon>asterids</taxon>
        <taxon>campanulids</taxon>
        <taxon>Apiales</taxon>
        <taxon>Apiaceae</taxon>
        <taxon>Apioideae</taxon>
        <taxon>apioid superclade</taxon>
        <taxon>Tordylieae</taxon>
        <taxon>Tordyliinae</taxon>
        <taxon>Heracleum</taxon>
    </lineage>
</organism>
<feature type="compositionally biased region" description="Polar residues" evidence="1">
    <location>
        <begin position="1"/>
        <end position="21"/>
    </location>
</feature>
<protein>
    <submittedName>
        <fullName evidence="2">Protein LITTLE ZIPPER like</fullName>
    </submittedName>
</protein>
<proteinExistence type="predicted"/>
<feature type="region of interest" description="Disordered" evidence="1">
    <location>
        <begin position="1"/>
        <end position="33"/>
    </location>
</feature>
<dbReference type="PANTHER" id="PTHR33601">
    <property type="entry name" value="PROTEIN LITTLE ZIPPER 4"/>
    <property type="match status" value="1"/>
</dbReference>
<evidence type="ECO:0000313" key="3">
    <source>
        <dbReference type="Proteomes" id="UP001237642"/>
    </source>
</evidence>
<evidence type="ECO:0000256" key="1">
    <source>
        <dbReference type="SAM" id="MobiDB-lite"/>
    </source>
</evidence>
<reference evidence="2" key="2">
    <citation type="submission" date="2023-05" db="EMBL/GenBank/DDBJ databases">
        <authorList>
            <person name="Schelkunov M.I."/>
        </authorList>
    </citation>
    <scope>NUCLEOTIDE SEQUENCE</scope>
    <source>
        <strain evidence="2">Hsosn_3</strain>
        <tissue evidence="2">Leaf</tissue>
    </source>
</reference>
<dbReference type="PANTHER" id="PTHR33601:SF21">
    <property type="entry name" value="PROTEIN LITTLE ZIPPER 1-LIKE"/>
    <property type="match status" value="1"/>
</dbReference>
<dbReference type="Proteomes" id="UP001237642">
    <property type="component" value="Unassembled WGS sequence"/>
</dbReference>
<accession>A0AAD8ML15</accession>
<dbReference type="InterPro" id="IPR039312">
    <property type="entry name" value="ZPR"/>
</dbReference>